<evidence type="ECO:0000313" key="3">
    <source>
        <dbReference type="Proteomes" id="UP000199063"/>
    </source>
</evidence>
<feature type="region of interest" description="Disordered" evidence="1">
    <location>
        <begin position="288"/>
        <end position="315"/>
    </location>
</feature>
<reference evidence="3" key="1">
    <citation type="submission" date="2016-10" db="EMBL/GenBank/DDBJ databases">
        <authorList>
            <person name="Varghese N."/>
            <person name="Submissions S."/>
        </authorList>
    </citation>
    <scope>NUCLEOTIDE SEQUENCE [LARGE SCALE GENOMIC DNA]</scope>
    <source>
        <strain evidence="3">CGMCC 4.7042</strain>
    </source>
</reference>
<name>A0A1G9YNZ9_9ACTN</name>
<sequence length="477" mass="53196">MADAAARAEQQVARVRDDPAGRYELAREFYRHATGPRRRYGRAEPSFLRWSLARGVLAPETSDPPGSAWWRAVNERLLRGKAEAHLLCAWGAGVPSAPSVECWADFIRAPSPRRWYRAHNASIVAGYLGHEDLAAAERKVEWFMMNVALLRVLFNHAMLAEPRLALGRLASLGPLMADPRHRNVRMFLDLGRSFPPEYPVAAPVEETVLDEHALARMLDYGLIAPRLTELYEFSAASLDQPRLTALLDDGVPAYHGRTRTRSIWYVGNTGRHLRAIARASGTRLLWEPSPVRPARRRNRADPTRPPASGPAPRIPRQWPWRRRFRDRTGAPITGVRTTARTAVPTGGTRALLEPERAKAGFAGGHSRRRRRSSPASRTASRVVRPGWSAAMKWRPTARANVRVLRASTSSASAMKLPNMARRNSIRALSTRRSRVATDGSWRAHSRTARSTRCRSSEKVSSPARRTRSAGSPPSDST</sequence>
<keyword evidence="3" id="KW-1185">Reference proteome</keyword>
<evidence type="ECO:0000313" key="2">
    <source>
        <dbReference type="EMBL" id="SDN10919.1"/>
    </source>
</evidence>
<feature type="region of interest" description="Disordered" evidence="1">
    <location>
        <begin position="357"/>
        <end position="381"/>
    </location>
</feature>
<dbReference type="EMBL" id="FNHI01000019">
    <property type="protein sequence ID" value="SDN10919.1"/>
    <property type="molecule type" value="Genomic_DNA"/>
</dbReference>
<feature type="compositionally biased region" description="Polar residues" evidence="1">
    <location>
        <begin position="468"/>
        <end position="477"/>
    </location>
</feature>
<accession>A0A1G9YNZ9</accession>
<feature type="region of interest" description="Disordered" evidence="1">
    <location>
        <begin position="428"/>
        <end position="477"/>
    </location>
</feature>
<proteinExistence type="predicted"/>
<gene>
    <name evidence="2" type="ORF">SAMN05444921_11956</name>
</gene>
<protein>
    <submittedName>
        <fullName evidence="2">Uncharacterized protein</fullName>
    </submittedName>
</protein>
<dbReference type="Proteomes" id="UP000199063">
    <property type="component" value="Unassembled WGS sequence"/>
</dbReference>
<dbReference type="STRING" id="1196353.SAMN05444921_11956"/>
<feature type="compositionally biased region" description="Pro residues" evidence="1">
    <location>
        <begin position="303"/>
        <end position="313"/>
    </location>
</feature>
<organism evidence="2 3">
    <name type="scientific">Streptomyces wuyuanensis</name>
    <dbReference type="NCBI Taxonomy" id="1196353"/>
    <lineage>
        <taxon>Bacteria</taxon>
        <taxon>Bacillati</taxon>
        <taxon>Actinomycetota</taxon>
        <taxon>Actinomycetes</taxon>
        <taxon>Kitasatosporales</taxon>
        <taxon>Streptomycetaceae</taxon>
        <taxon>Streptomyces</taxon>
    </lineage>
</organism>
<feature type="compositionally biased region" description="Basic residues" evidence="1">
    <location>
        <begin position="443"/>
        <end position="452"/>
    </location>
</feature>
<dbReference type="AlphaFoldDB" id="A0A1G9YNZ9"/>
<evidence type="ECO:0000256" key="1">
    <source>
        <dbReference type="SAM" id="MobiDB-lite"/>
    </source>
</evidence>